<sequence>MRFQPLVLNTRQVVTLAQSIWFKYHAETSWFARILESLSVSLDEHAAELMDPMKARQKIQVFAHLIGCLMREDLSLRQQLQQWMIERFTADPSKLASAEHRQWRLLLLLMLVARDNIDLIAGLEHIIAPLLAPIGNDPSQNWDKTLTADVLHWLSAVLLQASSALVQLSMEEALHLTTRLCTGIECLAQCRPVLALLVPLVQLEMGLPLSDALRHQCHDLRHQLLGASWFKQACLKDPMAFAHYLVEQRATAPQESHALVLQSGLTMAGAPEHEHAPDETYFLNAFSYALSHLSPWNLAYHRAIIYLALTGLGYDARKEQQQQQHNGNSMEEEKVMDVDAMDGHADIVPTSPSHGSSVACAFFDAMVLQSSTDLQLLHAIIPDLPIQVLQLFISHGQQLLEAPMASFPANFLVFSGLIDNAAMLTASLERMYTIMLMLLARADVLRDTMEKSLEQMACSLLTQLQRLVSHAKVAIDDDGVQVAQVQRGGGIVRAGSDGIGGGTDQLRLCMELRLRLIVPLLPRLLDHPQACATDNWIVTLLELLTNPIMTDTSHFGVLGHDGQSDAGPSESLFEFTLDMLSFLLDGEHRMHCFTCLFAYDVLEIPNDIRKHVLGTMRTMEMQLDLPQVYAERIRRILPFKVSYAYQRTTPAELVPLLDPWRWLEDTPVIMGRHMASVSTPAPFTPNTGGVVSTPGTGDDAVIVPIKPDTRNDTPLSLALFSARRLQRVDSALVGAIQGGQVVAGWSCPAAMATSPSMQHSDGGEQDGGHRSKRTSPEPGELAAESEMASMRQKRAAEDELPDI</sequence>
<organism evidence="2 3">
    <name type="scientific">Syncephalis pseudoplumigaleata</name>
    <dbReference type="NCBI Taxonomy" id="1712513"/>
    <lineage>
        <taxon>Eukaryota</taxon>
        <taxon>Fungi</taxon>
        <taxon>Fungi incertae sedis</taxon>
        <taxon>Zoopagomycota</taxon>
        <taxon>Zoopagomycotina</taxon>
        <taxon>Zoopagomycetes</taxon>
        <taxon>Zoopagales</taxon>
        <taxon>Piptocephalidaceae</taxon>
        <taxon>Syncephalis</taxon>
    </lineage>
</organism>
<dbReference type="EMBL" id="KZ989347">
    <property type="protein sequence ID" value="RKP26729.1"/>
    <property type="molecule type" value="Genomic_DNA"/>
</dbReference>
<dbReference type="AlphaFoldDB" id="A0A4V1J1Z0"/>
<feature type="region of interest" description="Disordered" evidence="1">
    <location>
        <begin position="752"/>
        <end position="803"/>
    </location>
</feature>
<evidence type="ECO:0000256" key="1">
    <source>
        <dbReference type="SAM" id="MobiDB-lite"/>
    </source>
</evidence>
<dbReference type="Proteomes" id="UP000278143">
    <property type="component" value="Unassembled WGS sequence"/>
</dbReference>
<proteinExistence type="predicted"/>
<evidence type="ECO:0000313" key="2">
    <source>
        <dbReference type="EMBL" id="RKP26729.1"/>
    </source>
</evidence>
<protein>
    <submittedName>
        <fullName evidence="2">Uncharacterized protein</fullName>
    </submittedName>
</protein>
<gene>
    <name evidence="2" type="ORF">SYNPS1DRAFT_27588</name>
</gene>
<evidence type="ECO:0000313" key="3">
    <source>
        <dbReference type="Proteomes" id="UP000278143"/>
    </source>
</evidence>
<keyword evidence="3" id="KW-1185">Reference proteome</keyword>
<reference evidence="3" key="1">
    <citation type="journal article" date="2018" name="Nat. Microbiol.">
        <title>Leveraging single-cell genomics to expand the fungal tree of life.</title>
        <authorList>
            <person name="Ahrendt S.R."/>
            <person name="Quandt C.A."/>
            <person name="Ciobanu D."/>
            <person name="Clum A."/>
            <person name="Salamov A."/>
            <person name="Andreopoulos B."/>
            <person name="Cheng J.F."/>
            <person name="Woyke T."/>
            <person name="Pelin A."/>
            <person name="Henrissat B."/>
            <person name="Reynolds N.K."/>
            <person name="Benny G.L."/>
            <person name="Smith M.E."/>
            <person name="James T.Y."/>
            <person name="Grigoriev I.V."/>
        </authorList>
    </citation>
    <scope>NUCLEOTIDE SEQUENCE [LARGE SCALE GENOMIC DNA]</scope>
    <source>
        <strain evidence="3">Benny S71-1</strain>
    </source>
</reference>
<name>A0A4V1J1Z0_9FUNG</name>
<accession>A0A4V1J1Z0</accession>
<dbReference type="OrthoDB" id="20828at2759"/>